<feature type="compositionally biased region" description="Basic and acidic residues" evidence="1">
    <location>
        <begin position="35"/>
        <end position="45"/>
    </location>
</feature>
<feature type="region of interest" description="Disordered" evidence="1">
    <location>
        <begin position="26"/>
        <end position="56"/>
    </location>
</feature>
<reference evidence="2 3" key="1">
    <citation type="submission" date="2024-01" db="EMBL/GenBank/DDBJ databases">
        <title>Genome assemblies of Stephania.</title>
        <authorList>
            <person name="Yang L."/>
        </authorList>
    </citation>
    <scope>NUCLEOTIDE SEQUENCE [LARGE SCALE GENOMIC DNA]</scope>
    <source>
        <strain evidence="2">JXDWG</strain>
        <tissue evidence="2">Leaf</tissue>
    </source>
</reference>
<name>A0AAP0IAW1_9MAGN</name>
<sequence length="56" mass="6126">MANEYRPYLVGDLLYGSTATIGRFKSPSLTSTHSAPDKGNNRKELGSSTNLDFAFK</sequence>
<evidence type="ECO:0000256" key="1">
    <source>
        <dbReference type="SAM" id="MobiDB-lite"/>
    </source>
</evidence>
<protein>
    <submittedName>
        <fullName evidence="2">Uncharacterized protein</fullName>
    </submittedName>
</protein>
<dbReference type="EMBL" id="JBBNAG010000008">
    <property type="protein sequence ID" value="KAK9111905.1"/>
    <property type="molecule type" value="Genomic_DNA"/>
</dbReference>
<accession>A0AAP0IAW1</accession>
<feature type="compositionally biased region" description="Polar residues" evidence="1">
    <location>
        <begin position="46"/>
        <end position="56"/>
    </location>
</feature>
<dbReference type="Proteomes" id="UP001419268">
    <property type="component" value="Unassembled WGS sequence"/>
</dbReference>
<evidence type="ECO:0000313" key="2">
    <source>
        <dbReference type="EMBL" id="KAK9111905.1"/>
    </source>
</evidence>
<dbReference type="AlphaFoldDB" id="A0AAP0IAW1"/>
<keyword evidence="3" id="KW-1185">Reference proteome</keyword>
<organism evidence="2 3">
    <name type="scientific">Stephania cephalantha</name>
    <dbReference type="NCBI Taxonomy" id="152367"/>
    <lineage>
        <taxon>Eukaryota</taxon>
        <taxon>Viridiplantae</taxon>
        <taxon>Streptophyta</taxon>
        <taxon>Embryophyta</taxon>
        <taxon>Tracheophyta</taxon>
        <taxon>Spermatophyta</taxon>
        <taxon>Magnoliopsida</taxon>
        <taxon>Ranunculales</taxon>
        <taxon>Menispermaceae</taxon>
        <taxon>Menispermoideae</taxon>
        <taxon>Cissampelideae</taxon>
        <taxon>Stephania</taxon>
    </lineage>
</organism>
<comment type="caution">
    <text evidence="2">The sequence shown here is derived from an EMBL/GenBank/DDBJ whole genome shotgun (WGS) entry which is preliminary data.</text>
</comment>
<gene>
    <name evidence="2" type="ORF">Scep_019424</name>
</gene>
<evidence type="ECO:0000313" key="3">
    <source>
        <dbReference type="Proteomes" id="UP001419268"/>
    </source>
</evidence>
<proteinExistence type="predicted"/>